<protein>
    <submittedName>
        <fullName evidence="2">Uncharacterized protein</fullName>
    </submittedName>
</protein>
<gene>
    <name evidence="2" type="ORF">QQS21_000886</name>
</gene>
<reference evidence="2" key="1">
    <citation type="submission" date="2023-06" db="EMBL/GenBank/DDBJ databases">
        <title>Conoideocrella luteorostrata (Hypocreales: Clavicipitaceae), a potential biocontrol fungus for elongate hemlock scale in United States Christmas tree production areas.</title>
        <authorList>
            <person name="Barrett H."/>
            <person name="Lovett B."/>
            <person name="Macias A.M."/>
            <person name="Stajich J.E."/>
            <person name="Kasson M.T."/>
        </authorList>
    </citation>
    <scope>NUCLEOTIDE SEQUENCE</scope>
    <source>
        <strain evidence="2">ARSEF 14590</strain>
    </source>
</reference>
<evidence type="ECO:0000313" key="2">
    <source>
        <dbReference type="EMBL" id="KAK2616251.1"/>
    </source>
</evidence>
<feature type="region of interest" description="Disordered" evidence="1">
    <location>
        <begin position="51"/>
        <end position="72"/>
    </location>
</feature>
<dbReference type="AlphaFoldDB" id="A0AAJ0G2H3"/>
<evidence type="ECO:0000256" key="1">
    <source>
        <dbReference type="SAM" id="MobiDB-lite"/>
    </source>
</evidence>
<name>A0AAJ0G2H3_9HYPO</name>
<sequence length="134" mass="15101">MPFPTTISTPCVTSTSKDLKNTKKAVKANIAKIYQKACCRRIQNNELQKQLGETMESPKSRVEPALEPSAQHQLEERTQLQAILSDFRQDSRNDCLTGRKIEAVDLMVFASRREVQVSRQLSSPSPPPYEGCIH</sequence>
<accession>A0AAJ0G2H3</accession>
<keyword evidence="3" id="KW-1185">Reference proteome</keyword>
<dbReference type="EMBL" id="JASWJB010000008">
    <property type="protein sequence ID" value="KAK2616251.1"/>
    <property type="molecule type" value="Genomic_DNA"/>
</dbReference>
<dbReference type="Proteomes" id="UP001251528">
    <property type="component" value="Unassembled WGS sequence"/>
</dbReference>
<organism evidence="2 3">
    <name type="scientific">Conoideocrella luteorostrata</name>
    <dbReference type="NCBI Taxonomy" id="1105319"/>
    <lineage>
        <taxon>Eukaryota</taxon>
        <taxon>Fungi</taxon>
        <taxon>Dikarya</taxon>
        <taxon>Ascomycota</taxon>
        <taxon>Pezizomycotina</taxon>
        <taxon>Sordariomycetes</taxon>
        <taxon>Hypocreomycetidae</taxon>
        <taxon>Hypocreales</taxon>
        <taxon>Clavicipitaceae</taxon>
        <taxon>Conoideocrella</taxon>
    </lineage>
</organism>
<proteinExistence type="predicted"/>
<evidence type="ECO:0000313" key="3">
    <source>
        <dbReference type="Proteomes" id="UP001251528"/>
    </source>
</evidence>
<comment type="caution">
    <text evidence="2">The sequence shown here is derived from an EMBL/GenBank/DDBJ whole genome shotgun (WGS) entry which is preliminary data.</text>
</comment>